<reference evidence="3" key="2">
    <citation type="submission" date="2015-03" db="EMBL/GenBank/DDBJ databases">
        <title>Genome sequence of Pseudoalteromonas citrea.</title>
        <authorList>
            <person name="Xie B.-B."/>
            <person name="Rong J.-C."/>
            <person name="Qin Q.-L."/>
            <person name="Zhang Y.-Z."/>
        </authorList>
    </citation>
    <scope>NUCLEOTIDE SEQUENCE</scope>
    <source>
        <strain evidence="3">DSM 8771</strain>
    </source>
</reference>
<feature type="domain" description="Aerobactin siderophore biosynthesis IucA/IucC-like C-terminal" evidence="1">
    <location>
        <begin position="102"/>
        <end position="191"/>
    </location>
</feature>
<evidence type="ECO:0000259" key="1">
    <source>
        <dbReference type="Pfam" id="PF06276"/>
    </source>
</evidence>
<dbReference type="Pfam" id="PF11575">
    <property type="entry name" value="FhuF_C"/>
    <property type="match status" value="1"/>
</dbReference>
<dbReference type="InterPro" id="IPR008090">
    <property type="entry name" value="Fe_iron_reduct"/>
</dbReference>
<comment type="caution">
    <text evidence="3">The sequence shown here is derived from an EMBL/GenBank/DDBJ whole genome shotgun (WGS) entry which is preliminary data.</text>
</comment>
<accession>A0AAD4AG44</accession>
<dbReference type="Proteomes" id="UP000016487">
    <property type="component" value="Unassembled WGS sequence"/>
</dbReference>
<dbReference type="EMBL" id="AHBZ03000023">
    <property type="protein sequence ID" value="KAF7767609.1"/>
    <property type="molecule type" value="Genomic_DNA"/>
</dbReference>
<dbReference type="NCBIfam" id="TIGR03951">
    <property type="entry name" value="Fe_III_red_FhuF"/>
    <property type="match status" value="1"/>
</dbReference>
<dbReference type="RefSeq" id="WP_010365461.1">
    <property type="nucleotide sequence ID" value="NZ_AHBZ03000023.1"/>
</dbReference>
<dbReference type="InterPro" id="IPR024726">
    <property type="entry name" value="FhuF_C"/>
</dbReference>
<evidence type="ECO:0000313" key="4">
    <source>
        <dbReference type="Proteomes" id="UP000016487"/>
    </source>
</evidence>
<feature type="domain" description="Ferric siderophore reductase C-terminal" evidence="2">
    <location>
        <begin position="209"/>
        <end position="228"/>
    </location>
</feature>
<proteinExistence type="predicted"/>
<organism evidence="3 4">
    <name type="scientific">Pseudoalteromonas citrea</name>
    <dbReference type="NCBI Taxonomy" id="43655"/>
    <lineage>
        <taxon>Bacteria</taxon>
        <taxon>Pseudomonadati</taxon>
        <taxon>Pseudomonadota</taxon>
        <taxon>Gammaproteobacteria</taxon>
        <taxon>Alteromonadales</taxon>
        <taxon>Pseudoalteromonadaceae</taxon>
        <taxon>Pseudoalteromonas</taxon>
    </lineage>
</organism>
<dbReference type="GO" id="GO:0003824">
    <property type="term" value="F:catalytic activity"/>
    <property type="evidence" value="ECO:0007669"/>
    <property type="project" value="UniProtKB-ARBA"/>
</dbReference>
<gene>
    <name evidence="3" type="primary">fhuF</name>
    <name evidence="3" type="ORF">PCIT_a3661</name>
</gene>
<sequence length="240" mass="27219">MLPILSPYFSGQFASYGQGVGLITNTHSHSLHTQMANGILLADIDNFAQQNKLTKPKSQASVWHMHYTLQILPSIIVAHSILQRSLPVSLKDVSWQSAQQQLLLANQGQQHASPSPEDRYHALLFQHLTPLHKWLSEHYAISERVLWSNCAFRINQFFSAIMQVVGKTSSLKHDRNTLLVHQTLQGRVNPLFNKPLIITHSGQSYPIRNQCCLLHEVPHRAYCSDCPKLPEHIAHYSANR</sequence>
<dbReference type="Pfam" id="PF06276">
    <property type="entry name" value="FhuF"/>
    <property type="match status" value="1"/>
</dbReference>
<evidence type="ECO:0000259" key="2">
    <source>
        <dbReference type="Pfam" id="PF11575"/>
    </source>
</evidence>
<dbReference type="AlphaFoldDB" id="A0AAD4AG44"/>
<reference evidence="3" key="1">
    <citation type="journal article" date="2012" name="J. Bacteriol.">
        <title>Genome sequences of type strains of seven species of the marine bacterium Pseudoalteromonas.</title>
        <authorList>
            <person name="Xie B.B."/>
            <person name="Shu Y.L."/>
            <person name="Qin Q.L."/>
            <person name="Rong J.C."/>
            <person name="Zhang X.Y."/>
            <person name="Chen X.L."/>
            <person name="Shi M."/>
            <person name="He H.L."/>
            <person name="Zhou B.C."/>
            <person name="Zhang Y.Z."/>
        </authorList>
    </citation>
    <scope>NUCLEOTIDE SEQUENCE</scope>
    <source>
        <strain evidence="3">DSM 8771</strain>
    </source>
</reference>
<protein>
    <submittedName>
        <fullName evidence="3">Ferric iron reductase protein FhuF</fullName>
    </submittedName>
</protein>
<name>A0AAD4AG44_9GAMM</name>
<dbReference type="InterPro" id="IPR022770">
    <property type="entry name" value="IucA/IucC-like_C"/>
</dbReference>
<evidence type="ECO:0000313" key="3">
    <source>
        <dbReference type="EMBL" id="KAF7767609.1"/>
    </source>
</evidence>